<keyword evidence="2" id="KW-1185">Reference proteome</keyword>
<evidence type="ECO:0000313" key="1">
    <source>
        <dbReference type="EMBL" id="GAA3537176.1"/>
    </source>
</evidence>
<sequence length="113" mass="12310">MAVLKYDDLIADVERELEENGLHFIAKDGTTVVLRPILLLGKDELKVVQTLLEKVGDDDADTFAKIEAIDAMLIAAADKKQALKDSLGDLPPQIRTRVFDAWMKGSDAGEASA</sequence>
<evidence type="ECO:0008006" key="3">
    <source>
        <dbReference type="Google" id="ProtNLM"/>
    </source>
</evidence>
<evidence type="ECO:0000313" key="2">
    <source>
        <dbReference type="Proteomes" id="UP001500630"/>
    </source>
</evidence>
<accession>A0ABP6VNA7</accession>
<gene>
    <name evidence="1" type="ORF">GCM10022419_016250</name>
</gene>
<organism evidence="1 2">
    <name type="scientific">Nonomuraea rosea</name>
    <dbReference type="NCBI Taxonomy" id="638574"/>
    <lineage>
        <taxon>Bacteria</taxon>
        <taxon>Bacillati</taxon>
        <taxon>Actinomycetota</taxon>
        <taxon>Actinomycetes</taxon>
        <taxon>Streptosporangiales</taxon>
        <taxon>Streptosporangiaceae</taxon>
        <taxon>Nonomuraea</taxon>
    </lineage>
</organism>
<dbReference type="Pfam" id="PF17388">
    <property type="entry name" value="GP24_25"/>
    <property type="match status" value="1"/>
</dbReference>
<reference evidence="2" key="1">
    <citation type="journal article" date="2019" name="Int. J. Syst. Evol. Microbiol.">
        <title>The Global Catalogue of Microorganisms (GCM) 10K type strain sequencing project: providing services to taxonomists for standard genome sequencing and annotation.</title>
        <authorList>
            <consortium name="The Broad Institute Genomics Platform"/>
            <consortium name="The Broad Institute Genome Sequencing Center for Infectious Disease"/>
            <person name="Wu L."/>
            <person name="Ma J."/>
        </authorList>
    </citation>
    <scope>NUCLEOTIDE SEQUENCE [LARGE SCALE GENOMIC DNA]</scope>
    <source>
        <strain evidence="2">JCM 17326</strain>
    </source>
</reference>
<dbReference type="RefSeq" id="WP_345559978.1">
    <property type="nucleotide sequence ID" value="NZ_BAABDQ010000003.1"/>
</dbReference>
<proteinExistence type="predicted"/>
<dbReference type="InterPro" id="IPR020132">
    <property type="entry name" value="Gp24/Gp25"/>
</dbReference>
<dbReference type="Proteomes" id="UP001500630">
    <property type="component" value="Unassembled WGS sequence"/>
</dbReference>
<dbReference type="EMBL" id="BAABDQ010000003">
    <property type="protein sequence ID" value="GAA3537176.1"/>
    <property type="molecule type" value="Genomic_DNA"/>
</dbReference>
<comment type="caution">
    <text evidence="1">The sequence shown here is derived from an EMBL/GenBank/DDBJ whole genome shotgun (WGS) entry which is preliminary data.</text>
</comment>
<protein>
    <recommendedName>
        <fullName evidence="3">Tail assembly chaperone</fullName>
    </recommendedName>
</protein>
<name>A0ABP6VNA7_9ACTN</name>